<keyword evidence="3" id="KW-1185">Reference proteome</keyword>
<dbReference type="GO" id="GO:0015689">
    <property type="term" value="P:molybdate ion transport"/>
    <property type="evidence" value="ECO:0007669"/>
    <property type="project" value="TreeGrafter"/>
</dbReference>
<dbReference type="AlphaFoldDB" id="V4RGA9"/>
<dbReference type="Gene3D" id="3.40.190.10">
    <property type="entry name" value="Periplasmic binding protein-like II"/>
    <property type="match status" value="2"/>
</dbReference>
<organism evidence="2 3">
    <name type="scientific">Lutibaculum baratangense AMV1</name>
    <dbReference type="NCBI Taxonomy" id="631454"/>
    <lineage>
        <taxon>Bacteria</taxon>
        <taxon>Pseudomonadati</taxon>
        <taxon>Pseudomonadota</taxon>
        <taxon>Alphaproteobacteria</taxon>
        <taxon>Hyphomicrobiales</taxon>
        <taxon>Tepidamorphaceae</taxon>
        <taxon>Lutibaculum</taxon>
    </lineage>
</organism>
<dbReference type="Proteomes" id="UP000017819">
    <property type="component" value="Unassembled WGS sequence"/>
</dbReference>
<protein>
    <submittedName>
        <fullName evidence="2">Molybdenum-binding periplasmic protein</fullName>
    </submittedName>
</protein>
<evidence type="ECO:0000256" key="1">
    <source>
        <dbReference type="SAM" id="SignalP"/>
    </source>
</evidence>
<dbReference type="PANTHER" id="PTHR30632">
    <property type="entry name" value="MOLYBDATE-BINDING PERIPLASMIC PROTEIN"/>
    <property type="match status" value="1"/>
</dbReference>
<dbReference type="SUPFAM" id="SSF53850">
    <property type="entry name" value="Periplasmic binding protein-like II"/>
    <property type="match status" value="1"/>
</dbReference>
<dbReference type="GO" id="GO:0030973">
    <property type="term" value="F:molybdate ion binding"/>
    <property type="evidence" value="ECO:0007669"/>
    <property type="project" value="TreeGrafter"/>
</dbReference>
<sequence length="263" mass="27322">MRTIAILTALVMAGTGVAQADTVRLLAAGSLRLALTEVAEAFEASGGAPVEAEFAASGLLRDRILGGEPVDVFASANLEHPQAIAAERGGDVVPFARNTLCALTREGLDVSGDTFVDVLLREDVRVGTSTPKADPSGDYAFELFEKAEAVRPGAAEALKAKALQLTGGPDSPKPDTPRSVYGWVMEEGKADIFLTYCTNAVVAAREVAGLEVVEIPDELNVGADYGLIVLSDLPAAGNLADFIVSSHGQAILAQHGFGPPRQP</sequence>
<comment type="caution">
    <text evidence="2">The sequence shown here is derived from an EMBL/GenBank/DDBJ whole genome shotgun (WGS) entry which is preliminary data.</text>
</comment>
<dbReference type="EMBL" id="AWXZ01000025">
    <property type="protein sequence ID" value="ESR25186.1"/>
    <property type="molecule type" value="Genomic_DNA"/>
</dbReference>
<evidence type="ECO:0000313" key="3">
    <source>
        <dbReference type="Proteomes" id="UP000017819"/>
    </source>
</evidence>
<dbReference type="eggNOG" id="COG0725">
    <property type="taxonomic scope" value="Bacteria"/>
</dbReference>
<dbReference type="RefSeq" id="WP_023432072.1">
    <property type="nucleotide sequence ID" value="NZ_AWXZ01000025.1"/>
</dbReference>
<reference evidence="2 3" key="1">
    <citation type="journal article" date="2014" name="Genome Announc.">
        <title>Draft Genome Sequence of Lutibaculum baratangense Strain AMV1T, Isolated from a Mud Volcano in Andamans, India.</title>
        <authorList>
            <person name="Singh A."/>
            <person name="Sreenivas A."/>
            <person name="Sathyanarayana Reddy G."/>
            <person name="Pinnaka A.K."/>
            <person name="Shivaji S."/>
        </authorList>
    </citation>
    <scope>NUCLEOTIDE SEQUENCE [LARGE SCALE GENOMIC DNA]</scope>
    <source>
        <strain evidence="2 3">AMV1</strain>
    </source>
</reference>
<proteinExistence type="predicted"/>
<dbReference type="InterPro" id="IPR050682">
    <property type="entry name" value="ModA/WtpA"/>
</dbReference>
<feature type="chain" id="PRO_5004726713" evidence="1">
    <location>
        <begin position="21"/>
        <end position="263"/>
    </location>
</feature>
<keyword evidence="1" id="KW-0732">Signal</keyword>
<dbReference type="Pfam" id="PF13531">
    <property type="entry name" value="SBP_bac_11"/>
    <property type="match status" value="1"/>
</dbReference>
<gene>
    <name evidence="2" type="ORF">N177_1932</name>
</gene>
<dbReference type="PATRIC" id="fig|631454.5.peg.1910"/>
<evidence type="ECO:0000313" key="2">
    <source>
        <dbReference type="EMBL" id="ESR25186.1"/>
    </source>
</evidence>
<name>V4RGA9_9HYPH</name>
<accession>V4RGA9</accession>
<dbReference type="STRING" id="631454.N177_1932"/>
<dbReference type="PANTHER" id="PTHR30632:SF0">
    <property type="entry name" value="SULFATE-BINDING PROTEIN"/>
    <property type="match status" value="1"/>
</dbReference>
<feature type="signal peptide" evidence="1">
    <location>
        <begin position="1"/>
        <end position="20"/>
    </location>
</feature>
<dbReference type="NCBIfam" id="NF002917">
    <property type="entry name" value="PRK03537.1-3"/>
    <property type="match status" value="1"/>
</dbReference>